<dbReference type="AlphaFoldDB" id="A0A8I6RNZ3"/>
<gene>
    <name evidence="4" type="primary">106666075</name>
</gene>
<name>A0A8I6RNZ3_CIMLE</name>
<dbReference type="PANTHER" id="PTHR13651">
    <property type="entry name" value="PROTEIN ABITRAM"/>
    <property type="match status" value="1"/>
</dbReference>
<evidence type="ECO:0000313" key="5">
    <source>
        <dbReference type="Proteomes" id="UP000494040"/>
    </source>
</evidence>
<dbReference type="PANTHER" id="PTHR13651:SF0">
    <property type="entry name" value="PROTEIN ABITRAM"/>
    <property type="match status" value="1"/>
</dbReference>
<organism evidence="4 5">
    <name type="scientific">Cimex lectularius</name>
    <name type="common">Bed bug</name>
    <name type="synonym">Acanthia lectularia</name>
    <dbReference type="NCBI Taxonomy" id="79782"/>
    <lineage>
        <taxon>Eukaryota</taxon>
        <taxon>Metazoa</taxon>
        <taxon>Ecdysozoa</taxon>
        <taxon>Arthropoda</taxon>
        <taxon>Hexapoda</taxon>
        <taxon>Insecta</taxon>
        <taxon>Pterygota</taxon>
        <taxon>Neoptera</taxon>
        <taxon>Paraneoptera</taxon>
        <taxon>Hemiptera</taxon>
        <taxon>Heteroptera</taxon>
        <taxon>Panheteroptera</taxon>
        <taxon>Cimicomorpha</taxon>
        <taxon>Cimicidae</taxon>
        <taxon>Cimex</taxon>
    </lineage>
</organism>
<evidence type="ECO:0000256" key="2">
    <source>
        <dbReference type="ARBA" id="ARBA00019325"/>
    </source>
</evidence>
<dbReference type="OrthoDB" id="48130at2759"/>
<reference evidence="4" key="1">
    <citation type="submission" date="2022-01" db="UniProtKB">
        <authorList>
            <consortium name="EnsemblMetazoa"/>
        </authorList>
    </citation>
    <scope>IDENTIFICATION</scope>
</reference>
<sequence length="182" mass="20877">MSKSYIPPPIEKSYDCTEAYASPEERYFTERYALDVRFPGDDYRIFIHSNRICIVTLAPSHEMLMKEQQVAKVDFQVTDKRNTLESKVSGKRKHGAQRLLPTTPLFIAECGHSSYKPCTGITGKLLEVNKALKENPQLLISDPCRKGFLAILLPDPTLVETYKKELTTKEEFQKRKSQHLLI</sequence>
<dbReference type="SUPFAM" id="SSF51230">
    <property type="entry name" value="Single hybrid motif"/>
    <property type="match status" value="1"/>
</dbReference>
<dbReference type="KEGG" id="clec:106666075"/>
<accession>A0A8I6RNZ3</accession>
<dbReference type="Proteomes" id="UP000494040">
    <property type="component" value="Unassembled WGS sequence"/>
</dbReference>
<dbReference type="InterPro" id="IPR033753">
    <property type="entry name" value="GCV_H/Fam206"/>
</dbReference>
<comment type="similarity">
    <text evidence="1">Belongs to the ABITRAM family.</text>
</comment>
<proteinExistence type="inferred from homology"/>
<evidence type="ECO:0000256" key="3">
    <source>
        <dbReference type="ARBA" id="ARBA00030463"/>
    </source>
</evidence>
<dbReference type="OMA" id="CIVHCED"/>
<dbReference type="InterPro" id="IPR011053">
    <property type="entry name" value="Single_hybrid_motif"/>
</dbReference>
<evidence type="ECO:0000313" key="4">
    <source>
        <dbReference type="EnsemblMetazoa" id="XP_014248454.1"/>
    </source>
</evidence>
<protein>
    <recommendedName>
        <fullName evidence="2">Protein Abitram</fullName>
    </recommendedName>
    <alternativeName>
        <fullName evidence="3">Actin-binding transcription modulator</fullName>
    </alternativeName>
</protein>
<evidence type="ECO:0000256" key="1">
    <source>
        <dbReference type="ARBA" id="ARBA00010764"/>
    </source>
</evidence>
<dbReference type="InterPro" id="IPR039169">
    <property type="entry name" value="Abitram"/>
</dbReference>
<dbReference type="Gene3D" id="2.40.50.100">
    <property type="match status" value="1"/>
</dbReference>
<dbReference type="Pfam" id="PF01597">
    <property type="entry name" value="GCV_H"/>
    <property type="match status" value="1"/>
</dbReference>
<keyword evidence="5" id="KW-1185">Reference proteome</keyword>
<dbReference type="GO" id="GO:0005634">
    <property type="term" value="C:nucleus"/>
    <property type="evidence" value="ECO:0007669"/>
    <property type="project" value="TreeGrafter"/>
</dbReference>
<dbReference type="EnsemblMetazoa" id="XM_014392968.2">
    <property type="protein sequence ID" value="XP_014248454.1"/>
    <property type="gene ID" value="LOC106666075"/>
</dbReference>